<evidence type="ECO:0000313" key="2">
    <source>
        <dbReference type="Proteomes" id="UP000294564"/>
    </source>
</evidence>
<reference evidence="1 2" key="1">
    <citation type="submission" date="2019-03" db="EMBL/GenBank/DDBJ databases">
        <title>Genomic Encyclopedia of Type Strains, Phase IV (KMG-IV): sequencing the most valuable type-strain genomes for metagenomic binning, comparative biology and taxonomic classification.</title>
        <authorList>
            <person name="Goeker M."/>
        </authorList>
    </citation>
    <scope>NUCLEOTIDE SEQUENCE [LARGE SCALE GENOMIC DNA]</scope>
    <source>
        <strain evidence="1 2">DSM 14836</strain>
    </source>
</reference>
<dbReference type="EMBL" id="SLXM01000006">
    <property type="protein sequence ID" value="TCP24212.1"/>
    <property type="molecule type" value="Genomic_DNA"/>
</dbReference>
<comment type="caution">
    <text evidence="1">The sequence shown here is derived from an EMBL/GenBank/DDBJ whole genome shotgun (WGS) entry which is preliminary data.</text>
</comment>
<evidence type="ECO:0000313" key="1">
    <source>
        <dbReference type="EMBL" id="TCP24212.1"/>
    </source>
</evidence>
<dbReference type="Proteomes" id="UP000294564">
    <property type="component" value="Unassembled WGS sequence"/>
</dbReference>
<gene>
    <name evidence="1" type="ORF">EV195_1069</name>
</gene>
<accession>A0A4R2NR79</accession>
<dbReference type="RefSeq" id="WP_132794893.1">
    <property type="nucleotide sequence ID" value="NZ_SLXM01000006.1"/>
</dbReference>
<protein>
    <submittedName>
        <fullName evidence="1">Uncharacterized protein</fullName>
    </submittedName>
</protein>
<keyword evidence="2" id="KW-1185">Reference proteome</keyword>
<name>A0A4R2NR79_9FLAO</name>
<organism evidence="1 2">
    <name type="scientific">Tenacibaculum skagerrakense</name>
    <dbReference type="NCBI Taxonomy" id="186571"/>
    <lineage>
        <taxon>Bacteria</taxon>
        <taxon>Pseudomonadati</taxon>
        <taxon>Bacteroidota</taxon>
        <taxon>Flavobacteriia</taxon>
        <taxon>Flavobacteriales</taxon>
        <taxon>Flavobacteriaceae</taxon>
        <taxon>Tenacibaculum</taxon>
    </lineage>
</organism>
<sequence>MKLLKIVLIALVTVGIYSFKITPHNNELIEQTSLNTTCITITYKSGLDNISKERTRDCFAAYHGITFFSLIHSSGDTETWTLTTLIPSGGKDVKVENDDDDHCPRKAEIIAFSYGNDCINP</sequence>
<dbReference type="AlphaFoldDB" id="A0A4R2NR79"/>
<proteinExistence type="predicted"/>